<dbReference type="Proteomes" id="UP000514716">
    <property type="component" value="Chromosome"/>
</dbReference>
<proteinExistence type="predicted"/>
<dbReference type="AlphaFoldDB" id="A0A7D7R9K8"/>
<gene>
    <name evidence="1" type="ORF">H1Q58_14730</name>
</gene>
<name>A0A7D7R9K8_PLAMR</name>
<organism evidence="1 2">
    <name type="scientific">Planococcus maritimus</name>
    <dbReference type="NCBI Taxonomy" id="192421"/>
    <lineage>
        <taxon>Bacteria</taxon>
        <taxon>Bacillati</taxon>
        <taxon>Bacillota</taxon>
        <taxon>Bacilli</taxon>
        <taxon>Bacillales</taxon>
        <taxon>Caryophanaceae</taxon>
        <taxon>Planococcus</taxon>
    </lineage>
</organism>
<dbReference type="KEGG" id="pdec:H1Q58_14730"/>
<evidence type="ECO:0000313" key="2">
    <source>
        <dbReference type="Proteomes" id="UP000514716"/>
    </source>
</evidence>
<sequence length="46" mass="5110">MEKCAAVMGVKMEEALYFTRVITFELTPTGEVCPFVVNLKSRAADI</sequence>
<accession>A0A7D7R9K8</accession>
<dbReference type="RefSeq" id="WP_182091918.1">
    <property type="nucleotide sequence ID" value="NZ_CP059540.1"/>
</dbReference>
<keyword evidence="2" id="KW-1185">Reference proteome</keyword>
<reference evidence="1 2" key="1">
    <citation type="submission" date="2020-07" db="EMBL/GenBank/DDBJ databases">
        <title>Screening of a cold-adapted Planococcus bacterium producing protease in traditional shrimp paste and protease identification by genome sequencing.</title>
        <authorList>
            <person name="Gao R."/>
            <person name="Leng W."/>
            <person name="Chu Q."/>
            <person name="Wu X."/>
            <person name="Liu H."/>
            <person name="Li X."/>
        </authorList>
    </citation>
    <scope>NUCLEOTIDE SEQUENCE [LARGE SCALE GENOMIC DNA]</scope>
    <source>
        <strain evidence="1 2">XJ11</strain>
    </source>
</reference>
<evidence type="ECO:0000313" key="1">
    <source>
        <dbReference type="EMBL" id="QMT17198.1"/>
    </source>
</evidence>
<protein>
    <submittedName>
        <fullName evidence="1">Uncharacterized protein</fullName>
    </submittedName>
</protein>
<dbReference type="EMBL" id="CP059540">
    <property type="protein sequence ID" value="QMT17198.1"/>
    <property type="molecule type" value="Genomic_DNA"/>
</dbReference>